<dbReference type="Gene3D" id="3.20.20.80">
    <property type="entry name" value="Glycosidases"/>
    <property type="match status" value="2"/>
</dbReference>
<reference evidence="3 4" key="2">
    <citation type="submission" date="2020-08" db="EMBL/GenBank/DDBJ databases">
        <authorList>
            <person name="Ueki A."/>
            <person name="Tonouchi A."/>
        </authorList>
    </citation>
    <scope>NUCLEOTIDE SEQUENCE [LARGE SCALE GENOMIC DNA]</scope>
    <source>
        <strain evidence="3 4">CTTW</strain>
    </source>
</reference>
<dbReference type="SUPFAM" id="SSF51445">
    <property type="entry name" value="(Trans)glycosidases"/>
    <property type="match status" value="1"/>
</dbReference>
<dbReference type="Proteomes" id="UP000515703">
    <property type="component" value="Chromosome"/>
</dbReference>
<evidence type="ECO:0000256" key="1">
    <source>
        <dbReference type="SAM" id="MobiDB-lite"/>
    </source>
</evidence>
<dbReference type="PANTHER" id="PTHR43002">
    <property type="entry name" value="GLYCOGEN DEBRANCHING ENZYME"/>
    <property type="match status" value="1"/>
</dbReference>
<proteinExistence type="predicted"/>
<dbReference type="SUPFAM" id="SSF51011">
    <property type="entry name" value="Glycosyl hydrolase domain"/>
    <property type="match status" value="1"/>
</dbReference>
<dbReference type="InterPro" id="IPR013780">
    <property type="entry name" value="Glyco_hydro_b"/>
</dbReference>
<protein>
    <submittedName>
        <fullName evidence="3">Glycogen operon protein GlgX homolog</fullName>
    </submittedName>
</protein>
<dbReference type="RefSeq" id="WP_185256248.1">
    <property type="nucleotide sequence ID" value="NZ_AP023368.1"/>
</dbReference>
<evidence type="ECO:0000313" key="3">
    <source>
        <dbReference type="EMBL" id="BCK00591.1"/>
    </source>
</evidence>
<dbReference type="KEGG" id="acht:bsdcttw_36310"/>
<dbReference type="EMBL" id="AP023368">
    <property type="protein sequence ID" value="BCK00591.1"/>
    <property type="molecule type" value="Genomic_DNA"/>
</dbReference>
<organism evidence="3 4">
    <name type="scientific">Anaerocolumna chitinilytica</name>
    <dbReference type="NCBI Taxonomy" id="1727145"/>
    <lineage>
        <taxon>Bacteria</taxon>
        <taxon>Bacillati</taxon>
        <taxon>Bacillota</taxon>
        <taxon>Clostridia</taxon>
        <taxon>Lachnospirales</taxon>
        <taxon>Lachnospiraceae</taxon>
        <taxon>Anaerocolumna</taxon>
    </lineage>
</organism>
<gene>
    <name evidence="3" type="ORF">bsdcttw_36310</name>
</gene>
<reference evidence="3 4" key="1">
    <citation type="submission" date="2020-08" db="EMBL/GenBank/DDBJ databases">
        <title>Draft genome sequencing of an Anaerocolumna strain isolated from anoxic soil subjected to BSD treatment.</title>
        <authorList>
            <person name="Uek A."/>
            <person name="Tonouchi A."/>
        </authorList>
    </citation>
    <scope>NUCLEOTIDE SEQUENCE [LARGE SCALE GENOMIC DNA]</scope>
    <source>
        <strain evidence="3 4">CTTW</strain>
    </source>
</reference>
<dbReference type="SMART" id="SM00642">
    <property type="entry name" value="Aamy"/>
    <property type="match status" value="1"/>
</dbReference>
<sequence>MKVKRQERVTETTGELEEETAQKEEETTQNEMKELRKAAGSKNTVASKAASVIKATAAAKASPDKLGVTFSKEGLTFTYFSSTEKECRLNFYDKISDRLLLSYRLTEEVKTGNNFSVFIKHKNLMKYFGDREDYLKELGYLYETRRGEFLDPCATLIYGREEFGRKKEKKLLSGIATDVYNWEGDLPLGRAYSETVLYKLHVRGFTRDTTSGVKNPGTFRGITEKISYLRELGVNCLLLMPAYDFEESMKAEGIEDRINYWGYGGSNAYFAPKASYASLPDEADREMKDMVKALHSNGLEVILEMNFTPGTNTVYALECLRYWVRAYHIDGFKLSNEVLPVSVLATDPVLGRCKIISEGWDYKTAIEKNKIFLNYAECTNSYSIASKRLLRGEEEQVRGFAGEFTKLSEDWGCIKYITNHDGFTLIDLFSYDKKHNEANGENNRDGQDYNYSWNCGKEGKTGKTAILELRKRQVRNAFTMLLLSQGTPLILSGDEFLNSQEGNNNPYCQDNEISWLNWENLQKENDTFQWVKELIALRKEHPVFRRMEPFRQTDYIFCGMPDISFHGTTPWYTQYDHYSRLLGIMLCGAYASTDHRNFDDSFYIAFNFHQEKKEFHLPDLPAGQVWNLLLSTSEGNIAAEAGEKVKSFTLPGKTINVYKSRKNQSVN</sequence>
<evidence type="ECO:0000259" key="2">
    <source>
        <dbReference type="SMART" id="SM00642"/>
    </source>
</evidence>
<feature type="domain" description="Glycosyl hydrolase family 13 catalytic" evidence="2">
    <location>
        <begin position="199"/>
        <end position="538"/>
    </location>
</feature>
<accession>A0A7I8DQ80</accession>
<dbReference type="Gene3D" id="2.60.40.1180">
    <property type="entry name" value="Golgi alpha-mannosidase II"/>
    <property type="match status" value="1"/>
</dbReference>
<keyword evidence="4" id="KW-1185">Reference proteome</keyword>
<dbReference type="InterPro" id="IPR017853">
    <property type="entry name" value="GH"/>
</dbReference>
<dbReference type="GO" id="GO:0005975">
    <property type="term" value="P:carbohydrate metabolic process"/>
    <property type="evidence" value="ECO:0007669"/>
    <property type="project" value="InterPro"/>
</dbReference>
<dbReference type="InterPro" id="IPR006047">
    <property type="entry name" value="GH13_cat_dom"/>
</dbReference>
<feature type="compositionally biased region" description="Basic and acidic residues" evidence="1">
    <location>
        <begin position="20"/>
        <end position="37"/>
    </location>
</feature>
<feature type="compositionally biased region" description="Basic and acidic residues" evidence="1">
    <location>
        <begin position="1"/>
        <end position="10"/>
    </location>
</feature>
<feature type="region of interest" description="Disordered" evidence="1">
    <location>
        <begin position="1"/>
        <end position="42"/>
    </location>
</feature>
<dbReference type="AlphaFoldDB" id="A0A7I8DQ80"/>
<name>A0A7I8DQ80_9FIRM</name>
<evidence type="ECO:0000313" key="4">
    <source>
        <dbReference type="Proteomes" id="UP000515703"/>
    </source>
</evidence>